<keyword evidence="3 8" id="KW-0698">rRNA processing</keyword>
<dbReference type="Pfam" id="PF05148">
    <property type="entry name" value="Methyltransf_8"/>
    <property type="match status" value="1"/>
</dbReference>
<evidence type="ECO:0000256" key="8">
    <source>
        <dbReference type="RuleBase" id="RU365074"/>
    </source>
</evidence>
<dbReference type="GO" id="GO:0008168">
    <property type="term" value="F:methyltransferase activity"/>
    <property type="evidence" value="ECO:0007669"/>
    <property type="project" value="UniProtKB-KW"/>
</dbReference>
<keyword evidence="5 8" id="KW-0808">Transferase</keyword>
<dbReference type="InterPro" id="IPR007823">
    <property type="entry name" value="RRP8"/>
</dbReference>
<dbReference type="Proteomes" id="UP001067231">
    <property type="component" value="Unassembled WGS sequence"/>
</dbReference>
<dbReference type="InterPro" id="IPR029063">
    <property type="entry name" value="SAM-dependent_MTases_sf"/>
</dbReference>
<comment type="function">
    <text evidence="8">Probable methyltransferase required to silence rDNA.</text>
</comment>
<feature type="region of interest" description="Disordered" evidence="9">
    <location>
        <begin position="37"/>
        <end position="63"/>
    </location>
</feature>
<dbReference type="OrthoDB" id="10258825at2759"/>
<evidence type="ECO:0000313" key="10">
    <source>
        <dbReference type="EMBL" id="KAJ1607897.1"/>
    </source>
</evidence>
<organism evidence="10">
    <name type="scientific">Cryptosporidium canis</name>
    <dbReference type="NCBI Taxonomy" id="195482"/>
    <lineage>
        <taxon>Eukaryota</taxon>
        <taxon>Sar</taxon>
        <taxon>Alveolata</taxon>
        <taxon>Apicomplexa</taxon>
        <taxon>Conoidasida</taxon>
        <taxon>Coccidia</taxon>
        <taxon>Eucoccidiorida</taxon>
        <taxon>Eimeriorina</taxon>
        <taxon>Cryptosporidiidae</taxon>
        <taxon>Cryptosporidium</taxon>
    </lineage>
</organism>
<comment type="caution">
    <text evidence="10">The sequence shown here is derived from an EMBL/GenBank/DDBJ whole genome shotgun (WGS) entry which is preliminary data.</text>
</comment>
<evidence type="ECO:0000256" key="7">
    <source>
        <dbReference type="ARBA" id="ARBA00023242"/>
    </source>
</evidence>
<evidence type="ECO:0000256" key="6">
    <source>
        <dbReference type="ARBA" id="ARBA00022691"/>
    </source>
</evidence>
<evidence type="ECO:0000256" key="4">
    <source>
        <dbReference type="ARBA" id="ARBA00022603"/>
    </source>
</evidence>
<comment type="similarity">
    <text evidence="2 8">Belongs to the methyltransferase superfamily. RRP8 family.</text>
</comment>
<keyword evidence="4 8" id="KW-0489">Methyltransferase</keyword>
<accession>A0A9D5HYG0</accession>
<comment type="subcellular location">
    <subcellularLocation>
        <location evidence="1 8">Nucleus</location>
        <location evidence="1 8">Nucleolus</location>
    </subcellularLocation>
</comment>
<evidence type="ECO:0000256" key="1">
    <source>
        <dbReference type="ARBA" id="ARBA00004604"/>
    </source>
</evidence>
<evidence type="ECO:0000256" key="5">
    <source>
        <dbReference type="ARBA" id="ARBA00022679"/>
    </source>
</evidence>
<keyword evidence="6 8" id="KW-0949">S-adenosyl-L-methionine</keyword>
<dbReference type="GO" id="GO:0032259">
    <property type="term" value="P:methylation"/>
    <property type="evidence" value="ECO:0007669"/>
    <property type="project" value="UniProtKB-KW"/>
</dbReference>
<dbReference type="CDD" id="cd02440">
    <property type="entry name" value="AdoMet_MTases"/>
    <property type="match status" value="1"/>
</dbReference>
<dbReference type="Gene3D" id="3.40.50.150">
    <property type="entry name" value="Vaccinia Virus protein VP39"/>
    <property type="match status" value="1"/>
</dbReference>
<dbReference type="InterPro" id="IPR042036">
    <property type="entry name" value="RRP8_N"/>
</dbReference>
<dbReference type="SUPFAM" id="SSF53335">
    <property type="entry name" value="S-adenosyl-L-methionine-dependent methyltransferases"/>
    <property type="match status" value="1"/>
</dbReference>
<evidence type="ECO:0000256" key="3">
    <source>
        <dbReference type="ARBA" id="ARBA00022552"/>
    </source>
</evidence>
<keyword evidence="7 8" id="KW-0539">Nucleus</keyword>
<dbReference type="PANTHER" id="PTHR12787">
    <property type="entry name" value="RIBOSOMAL RNA-PROCESSING PROTEIN 8"/>
    <property type="match status" value="1"/>
</dbReference>
<dbReference type="EC" id="2.1.1.-" evidence="8"/>
<sequence>MLSIGGKGRRVVKSGGLSKLGLGPVIAGGRKQVGYMSRSSQGMDSGGSMESRGSTFAGKTSSVKGVDREMSKVDDGSFAVRSGSSKVSTRLQGSLFRKINEFLYTTDSERAYDEYLRDGDMFENYHRGYEIQKKSWPIDPLDSIIDYISRNKQLKVIGDFGCGTAKLGQTFGHIKGYRVHSFDLNCSKEISEKYNITICNMKDVPLCDKVLDVAVFCLSLMGTDWPLFIKEAFRTLRDHGILIITEVTSRIEDQKSFISSLLAELDLELVQDPINLTNYFTQFIFRKKPTASQPPTPFCVARHRASAHAHMKNIWRLSALKYNYGQKLLWIYRVSQHLKYSRQTAIPHLPSTQATKPNIDHKLLKPCMYKKR</sequence>
<dbReference type="AlphaFoldDB" id="A0A9D5HYG0"/>
<proteinExistence type="inferred from homology"/>
<dbReference type="PANTHER" id="PTHR12787:SF0">
    <property type="entry name" value="RIBOSOMAL RNA-PROCESSING PROTEIN 8"/>
    <property type="match status" value="1"/>
</dbReference>
<evidence type="ECO:0000256" key="9">
    <source>
        <dbReference type="SAM" id="MobiDB-lite"/>
    </source>
</evidence>
<reference evidence="10" key="1">
    <citation type="submission" date="2022-10" db="EMBL/GenBank/DDBJ databases">
        <title>Adaptive evolution leads to modifications in subtelomeric GC content in a zoonotic Cryptosporidium species.</title>
        <authorList>
            <person name="Li J."/>
            <person name="Feng Y."/>
            <person name="Xiao L."/>
        </authorList>
    </citation>
    <scope>NUCLEOTIDE SEQUENCE</scope>
    <source>
        <strain evidence="10">33844</strain>
    </source>
</reference>
<gene>
    <name evidence="10" type="ORF">OJ253_2143</name>
</gene>
<dbReference type="GO" id="GO:0006364">
    <property type="term" value="P:rRNA processing"/>
    <property type="evidence" value="ECO:0007669"/>
    <property type="project" value="UniProtKB-UniRule"/>
</dbReference>
<protein>
    <recommendedName>
        <fullName evidence="8">Ribosomal RNA-processing protein 8</fullName>
        <ecNumber evidence="8">2.1.1.-</ecNumber>
    </recommendedName>
</protein>
<dbReference type="GO" id="GO:0005730">
    <property type="term" value="C:nucleolus"/>
    <property type="evidence" value="ECO:0007669"/>
    <property type="project" value="UniProtKB-SubCell"/>
</dbReference>
<dbReference type="EMBL" id="JAPCXC010000053">
    <property type="protein sequence ID" value="KAJ1607897.1"/>
    <property type="molecule type" value="Genomic_DNA"/>
</dbReference>
<name>A0A9D5HYG0_9CRYT</name>
<feature type="compositionally biased region" description="Polar residues" evidence="9">
    <location>
        <begin position="51"/>
        <end position="63"/>
    </location>
</feature>
<evidence type="ECO:0000256" key="2">
    <source>
        <dbReference type="ARBA" id="ARBA00006301"/>
    </source>
</evidence>
<dbReference type="Gene3D" id="1.10.10.2150">
    <property type="entry name" value="Ribosomal RNA-processing protein 8, N-terminal domain"/>
    <property type="match status" value="1"/>
</dbReference>